<gene>
    <name evidence="1" type="ORF">C1SCF055_LOCUS33403</name>
</gene>
<dbReference type="Proteomes" id="UP001152797">
    <property type="component" value="Unassembled WGS sequence"/>
</dbReference>
<proteinExistence type="predicted"/>
<reference evidence="1" key="1">
    <citation type="submission" date="2022-10" db="EMBL/GenBank/DDBJ databases">
        <authorList>
            <person name="Chen Y."/>
            <person name="Dougan E. K."/>
            <person name="Chan C."/>
            <person name="Rhodes N."/>
            <person name="Thang M."/>
        </authorList>
    </citation>
    <scope>NUCLEOTIDE SEQUENCE</scope>
</reference>
<reference evidence="2" key="2">
    <citation type="submission" date="2024-04" db="EMBL/GenBank/DDBJ databases">
        <authorList>
            <person name="Chen Y."/>
            <person name="Shah S."/>
            <person name="Dougan E. K."/>
            <person name="Thang M."/>
            <person name="Chan C."/>
        </authorList>
    </citation>
    <scope>NUCLEOTIDE SEQUENCE [LARGE SCALE GENOMIC DNA]</scope>
</reference>
<evidence type="ECO:0000313" key="2">
    <source>
        <dbReference type="EMBL" id="CAL1161281.1"/>
    </source>
</evidence>
<dbReference type="OrthoDB" id="445697at2759"/>
<dbReference type="AlphaFoldDB" id="A0A9P1DDZ6"/>
<name>A0A9P1DDZ6_9DINO</name>
<evidence type="ECO:0000313" key="1">
    <source>
        <dbReference type="EMBL" id="CAI4007906.1"/>
    </source>
</evidence>
<protein>
    <submittedName>
        <fullName evidence="1">Uncharacterized protein</fullName>
    </submittedName>
</protein>
<dbReference type="EMBL" id="CAMXCT010004147">
    <property type="protein sequence ID" value="CAI4007906.1"/>
    <property type="molecule type" value="Genomic_DNA"/>
</dbReference>
<organism evidence="1">
    <name type="scientific">Cladocopium goreaui</name>
    <dbReference type="NCBI Taxonomy" id="2562237"/>
    <lineage>
        <taxon>Eukaryota</taxon>
        <taxon>Sar</taxon>
        <taxon>Alveolata</taxon>
        <taxon>Dinophyceae</taxon>
        <taxon>Suessiales</taxon>
        <taxon>Symbiodiniaceae</taxon>
        <taxon>Cladocopium</taxon>
    </lineage>
</organism>
<dbReference type="EMBL" id="CAMXCT020004147">
    <property type="protein sequence ID" value="CAL1161281.1"/>
    <property type="molecule type" value="Genomic_DNA"/>
</dbReference>
<accession>A0A9P1DDZ6</accession>
<keyword evidence="3" id="KW-1185">Reference proteome</keyword>
<feature type="non-terminal residue" evidence="1">
    <location>
        <position position="117"/>
    </location>
</feature>
<evidence type="ECO:0000313" key="3">
    <source>
        <dbReference type="Proteomes" id="UP001152797"/>
    </source>
</evidence>
<dbReference type="EMBL" id="CAMXCT030004147">
    <property type="protein sequence ID" value="CAL4795218.1"/>
    <property type="molecule type" value="Genomic_DNA"/>
</dbReference>
<comment type="caution">
    <text evidence="1">The sequence shown here is derived from an EMBL/GenBank/DDBJ whole genome shotgun (WGS) entry which is preliminary data.</text>
</comment>
<sequence>QDDCPSLAEVLKVVRRSVWSRWENKAGKDLLTLSQERGSSMAYSMLAKSLGMVKEVKREFYEERQTVWVFVNGDIQPRRATVMEDTPEECDDVLLEFWDGDDPPERVERCLIRAMWS</sequence>